<sequence length="71" mass="7999">MNNLEVDLGLCSSIYDGTVVKLMTLYSSLSSLVCSNPTESDIKKYTFPSEFFSIFGITIVQIVHKVENFQR</sequence>
<dbReference type="WBParaSite" id="nRc.2.0.1.t11946-RA">
    <property type="protein sequence ID" value="nRc.2.0.1.t11946-RA"/>
    <property type="gene ID" value="nRc.2.0.1.g11946"/>
</dbReference>
<evidence type="ECO:0000313" key="1">
    <source>
        <dbReference type="Proteomes" id="UP000887565"/>
    </source>
</evidence>
<proteinExistence type="predicted"/>
<keyword evidence="1" id="KW-1185">Reference proteome</keyword>
<protein>
    <submittedName>
        <fullName evidence="2">Uncharacterized protein</fullName>
    </submittedName>
</protein>
<dbReference type="AlphaFoldDB" id="A0A915IFE5"/>
<name>A0A915IFE5_ROMCU</name>
<organism evidence="1 2">
    <name type="scientific">Romanomermis culicivorax</name>
    <name type="common">Nematode worm</name>
    <dbReference type="NCBI Taxonomy" id="13658"/>
    <lineage>
        <taxon>Eukaryota</taxon>
        <taxon>Metazoa</taxon>
        <taxon>Ecdysozoa</taxon>
        <taxon>Nematoda</taxon>
        <taxon>Enoplea</taxon>
        <taxon>Dorylaimia</taxon>
        <taxon>Mermithida</taxon>
        <taxon>Mermithoidea</taxon>
        <taxon>Mermithidae</taxon>
        <taxon>Romanomermis</taxon>
    </lineage>
</organism>
<evidence type="ECO:0000313" key="2">
    <source>
        <dbReference type="WBParaSite" id="nRc.2.0.1.t11946-RA"/>
    </source>
</evidence>
<reference evidence="2" key="1">
    <citation type="submission" date="2022-11" db="UniProtKB">
        <authorList>
            <consortium name="WormBaseParasite"/>
        </authorList>
    </citation>
    <scope>IDENTIFICATION</scope>
</reference>
<accession>A0A915IFE5</accession>
<dbReference type="Proteomes" id="UP000887565">
    <property type="component" value="Unplaced"/>
</dbReference>